<accession>A0A140DYH4</accession>
<proteinExistence type="predicted"/>
<name>A0A140DYH4_9FIRM</name>
<dbReference type="AlphaFoldDB" id="A0A140DYH4"/>
<organism evidence="1 2">
    <name type="scientific">Faecalibaculum rodentium</name>
    <dbReference type="NCBI Taxonomy" id="1702221"/>
    <lineage>
        <taxon>Bacteria</taxon>
        <taxon>Bacillati</taxon>
        <taxon>Bacillota</taxon>
        <taxon>Erysipelotrichia</taxon>
        <taxon>Erysipelotrichales</taxon>
        <taxon>Erysipelotrichaceae</taxon>
        <taxon>Faecalibaculum</taxon>
    </lineage>
</organism>
<gene>
    <name evidence="1" type="ORF">AALO17_25670</name>
</gene>
<evidence type="ECO:0000313" key="1">
    <source>
        <dbReference type="EMBL" id="AMK55701.1"/>
    </source>
</evidence>
<dbReference type="Proteomes" id="UP000069771">
    <property type="component" value="Chromosome"/>
</dbReference>
<reference evidence="1 2" key="1">
    <citation type="journal article" date="2016" name="Gut Pathog.">
        <title>Whole genome sequencing of "Faecalibaculum rodentium" ALO17, isolated from C57BL/6J laboratory mouse feces.</title>
        <authorList>
            <person name="Lim S."/>
            <person name="Chang D.H."/>
            <person name="Ahn S."/>
            <person name="Kim B.C."/>
        </authorList>
    </citation>
    <scope>NUCLEOTIDE SEQUENCE [LARGE SCALE GENOMIC DNA]</scope>
    <source>
        <strain evidence="1 2">Alo17</strain>
    </source>
</reference>
<evidence type="ECO:0000313" key="2">
    <source>
        <dbReference type="Proteomes" id="UP000069771"/>
    </source>
</evidence>
<dbReference type="EMBL" id="CP011391">
    <property type="protein sequence ID" value="AMK55701.1"/>
    <property type="molecule type" value="Genomic_DNA"/>
</dbReference>
<sequence>MNYRLDTQDVADTLAENITKDEKGRLWLSFQVKKADVTDSFDENDRAFVQLGGRYFELKKTADGCEWSSYDDPQEGVDYQDLN</sequence>
<dbReference type="STRING" id="1702221.AALO17_25670"/>
<keyword evidence="2" id="KW-1185">Reference proteome</keyword>
<protein>
    <submittedName>
        <fullName evidence="1">Uncharacterized protein</fullName>
    </submittedName>
</protein>
<dbReference type="KEGG" id="fro:AALO17_25670"/>